<reference evidence="1" key="1">
    <citation type="submission" date="2021-01" db="EMBL/GenBank/DDBJ databases">
        <title>Chromosome-level genome assembly of a human fungal pathogen reveals clustering of transcriptionally co-regulated genes.</title>
        <authorList>
            <person name="Voorhies M."/>
            <person name="Cohen S."/>
            <person name="Shea T.P."/>
            <person name="Petrus S."/>
            <person name="Munoz J.F."/>
            <person name="Poplawski S."/>
            <person name="Goldman W.E."/>
            <person name="Michael T."/>
            <person name="Cuomo C.A."/>
            <person name="Sil A."/>
            <person name="Beyhan S."/>
        </authorList>
    </citation>
    <scope>NUCLEOTIDE SEQUENCE</scope>
    <source>
        <strain evidence="1">WU24</strain>
    </source>
</reference>
<evidence type="ECO:0000313" key="2">
    <source>
        <dbReference type="Proteomes" id="UP000663671"/>
    </source>
</evidence>
<dbReference type="Proteomes" id="UP000663671">
    <property type="component" value="Chromosome 4"/>
</dbReference>
<accession>A0A8A1M486</accession>
<protein>
    <submittedName>
        <fullName evidence="1">Uncharacterized protein</fullName>
    </submittedName>
</protein>
<dbReference type="EMBL" id="CP069110">
    <property type="protein sequence ID" value="QSS60435.1"/>
    <property type="molecule type" value="Genomic_DNA"/>
</dbReference>
<name>A0A8A1M486_AJECA</name>
<dbReference type="VEuPathDB" id="FungiDB:I7I51_05234"/>
<sequence length="140" mass="15837">MEQDRGVTRQAVTRVDAKLEAHVPDVSLLLQLPRDDAPHQQDSRPTDMPLKISVHTKAGVILLDLSERSDQIRVLECLQRDGWVVLKNGASTESDEKALQNEVKELQTGYCFDVTERKAVCPCYPVRGTGWKQRLRDQLS</sequence>
<proteinExistence type="predicted"/>
<evidence type="ECO:0000313" key="1">
    <source>
        <dbReference type="EMBL" id="QSS60435.1"/>
    </source>
</evidence>
<dbReference type="AlphaFoldDB" id="A0A8A1M486"/>
<organism evidence="1 2">
    <name type="scientific">Ajellomyces capsulatus</name>
    <name type="common">Darling's disease fungus</name>
    <name type="synonym">Histoplasma capsulatum</name>
    <dbReference type="NCBI Taxonomy" id="5037"/>
    <lineage>
        <taxon>Eukaryota</taxon>
        <taxon>Fungi</taxon>
        <taxon>Dikarya</taxon>
        <taxon>Ascomycota</taxon>
        <taxon>Pezizomycotina</taxon>
        <taxon>Eurotiomycetes</taxon>
        <taxon>Eurotiomycetidae</taxon>
        <taxon>Onygenales</taxon>
        <taxon>Ajellomycetaceae</taxon>
        <taxon>Histoplasma</taxon>
    </lineage>
</organism>
<gene>
    <name evidence="1" type="ORF">I7I51_05234</name>
</gene>